<dbReference type="PANTHER" id="PTHR11102:SF160">
    <property type="entry name" value="ERAD-ASSOCIATED E3 UBIQUITIN-PROTEIN LIGASE COMPONENT HRD3"/>
    <property type="match status" value="1"/>
</dbReference>
<dbReference type="Pfam" id="PF08238">
    <property type="entry name" value="Sel1"/>
    <property type="match status" value="3"/>
</dbReference>
<protein>
    <submittedName>
        <fullName evidence="2">17218_t:CDS:1</fullName>
    </submittedName>
</protein>
<proteinExistence type="inferred from homology"/>
<reference evidence="2" key="1">
    <citation type="submission" date="2021-06" db="EMBL/GenBank/DDBJ databases">
        <authorList>
            <person name="Kallberg Y."/>
            <person name="Tangrot J."/>
            <person name="Rosling A."/>
        </authorList>
    </citation>
    <scope>NUCLEOTIDE SEQUENCE</scope>
    <source>
        <strain evidence="2">CL551</strain>
    </source>
</reference>
<keyword evidence="3" id="KW-1185">Reference proteome</keyword>
<dbReference type="PANTHER" id="PTHR11102">
    <property type="entry name" value="SEL-1-LIKE PROTEIN"/>
    <property type="match status" value="1"/>
</dbReference>
<evidence type="ECO:0000256" key="1">
    <source>
        <dbReference type="ARBA" id="ARBA00038101"/>
    </source>
</evidence>
<feature type="non-terminal residue" evidence="2">
    <location>
        <position position="190"/>
    </location>
</feature>
<comment type="caution">
    <text evidence="2">The sequence shown here is derived from an EMBL/GenBank/DDBJ whole genome shotgun (WGS) entry which is preliminary data.</text>
</comment>
<dbReference type="InterPro" id="IPR006597">
    <property type="entry name" value="Sel1-like"/>
</dbReference>
<dbReference type="Gene3D" id="1.25.40.10">
    <property type="entry name" value="Tetratricopeptide repeat domain"/>
    <property type="match status" value="1"/>
</dbReference>
<organism evidence="2 3">
    <name type="scientific">Acaulospora morrowiae</name>
    <dbReference type="NCBI Taxonomy" id="94023"/>
    <lineage>
        <taxon>Eukaryota</taxon>
        <taxon>Fungi</taxon>
        <taxon>Fungi incertae sedis</taxon>
        <taxon>Mucoromycota</taxon>
        <taxon>Glomeromycotina</taxon>
        <taxon>Glomeromycetes</taxon>
        <taxon>Diversisporales</taxon>
        <taxon>Acaulosporaceae</taxon>
        <taxon>Acaulospora</taxon>
    </lineage>
</organism>
<dbReference type="Proteomes" id="UP000789342">
    <property type="component" value="Unassembled WGS sequence"/>
</dbReference>
<evidence type="ECO:0000313" key="3">
    <source>
        <dbReference type="Proteomes" id="UP000789342"/>
    </source>
</evidence>
<dbReference type="EMBL" id="CAJVPV010000556">
    <property type="protein sequence ID" value="CAG8462817.1"/>
    <property type="molecule type" value="Genomic_DNA"/>
</dbReference>
<evidence type="ECO:0000313" key="2">
    <source>
        <dbReference type="EMBL" id="CAG8462817.1"/>
    </source>
</evidence>
<dbReference type="SUPFAM" id="SSF81901">
    <property type="entry name" value="HCP-like"/>
    <property type="match status" value="1"/>
</dbReference>
<dbReference type="AlphaFoldDB" id="A0A9N8YXU6"/>
<sequence length="190" mass="21881">TKLRPQMDQLSTDITIAVAKHDFVKTNYRDVIQSSFMLPIDQVISLHEQQQFKEAFPLFLHLAQKGDSQASYYAGLYLYEASYGIERDEIEALQLFQKSAVGGDVRGRYMYANACLYGSYYSRREGLRYLKKSADKNYADSLYMLSQIYLNGEHGCEIDNDKYEEYLTKASNNGSEKAQRELAILKKDKT</sequence>
<comment type="similarity">
    <text evidence="1">Belongs to the sel-1 family.</text>
</comment>
<dbReference type="InterPro" id="IPR011990">
    <property type="entry name" value="TPR-like_helical_dom_sf"/>
</dbReference>
<dbReference type="SMART" id="SM00671">
    <property type="entry name" value="SEL1"/>
    <property type="match status" value="3"/>
</dbReference>
<name>A0A9N8YXU6_9GLOM</name>
<accession>A0A9N8YXU6</accession>
<dbReference type="InterPro" id="IPR050767">
    <property type="entry name" value="Sel1_AlgK"/>
</dbReference>
<gene>
    <name evidence="2" type="ORF">AMORRO_LOCUS1483</name>
</gene>